<sequence length="631" mass="72260">MNAPEIPGRNPDRIRRSSLFNFDGGLLTDSHGDVLLNTRKRGRNQFDDETEVTSAPSSHTSGNASTRRRKRLRRVRMASHHTDEMSALTKLFQHISILGRIEQYNKLNPDLVVADPDPLIVEYTLHNPPIIPNFKPEDYTFVKACTPVEMAHLKHFDREESVPQAEYLPSLQTASDIVGKLLSLPEYLFFPEVDDLNNVRYIGSKFPGIEYAMQGFKTRREAHEMAMTDALSAFDKLLNGERVKPHDVRLGGRGKVAEMDRTAAEAKPPAVGRLILMMSQRDLLLCGVTENLLTRAYTPAQFPIAVGQSWFHGGATEFVDRFYPYTEYFCFDAKKFDSSIDRWMVRIAINILRHQFFEGEESKYDAYWTFVEESLLDAPIYRDDGVRFQKHCGTTSGHSHNTLIQSIITLLLAYTTMLFLHPELSVEEILENMWAESLGDDNILGVKGPLAGHTVEEIAQVVYDIFRVDWFGKKSFKTTCLLDAITGAFQGLQFLGKYFRIGEYPTADKLVDMPIPYRPFKETYLRLLYPEYGAHTPTETWLRTLGNYLDAAGNPQAETWLSGLLTWLEDRVETPPEEWPANYKRMVSRDYSHVGIEVPKPVRINYEQWRDLVVMSRADYVNTYKPALVKQ</sequence>
<evidence type="ECO:0000256" key="2">
    <source>
        <dbReference type="ARBA" id="ARBA00022679"/>
    </source>
</evidence>
<evidence type="ECO:0000256" key="5">
    <source>
        <dbReference type="SAM" id="MobiDB-lite"/>
    </source>
</evidence>
<evidence type="ECO:0000259" key="6">
    <source>
        <dbReference type="PROSITE" id="PS50507"/>
    </source>
</evidence>
<dbReference type="KEGG" id="vg:41704319"/>
<dbReference type="Proteomes" id="UP000289222">
    <property type="component" value="Genome"/>
</dbReference>
<dbReference type="InterPro" id="IPR001205">
    <property type="entry name" value="RNA-dir_pol_C"/>
</dbReference>
<dbReference type="GO" id="GO:0003968">
    <property type="term" value="F:RNA-directed RNA polymerase activity"/>
    <property type="evidence" value="ECO:0007669"/>
    <property type="project" value="UniProtKB-KW"/>
</dbReference>
<accession>A0A346THI5</accession>
<dbReference type="PROSITE" id="PS50507">
    <property type="entry name" value="RDRP_SSRNA_POS"/>
    <property type="match status" value="1"/>
</dbReference>
<dbReference type="EMBL" id="MH536648">
    <property type="protein sequence ID" value="AXU24203.1"/>
    <property type="molecule type" value="Genomic_RNA"/>
</dbReference>
<evidence type="ECO:0000256" key="1">
    <source>
        <dbReference type="ARBA" id="ARBA00022484"/>
    </source>
</evidence>
<evidence type="ECO:0000313" key="7">
    <source>
        <dbReference type="EMBL" id="AXU24203.1"/>
    </source>
</evidence>
<evidence type="ECO:0000256" key="3">
    <source>
        <dbReference type="ARBA" id="ARBA00022695"/>
    </source>
</evidence>
<dbReference type="SUPFAM" id="SSF56672">
    <property type="entry name" value="DNA/RNA polymerases"/>
    <property type="match status" value="1"/>
</dbReference>
<feature type="domain" description="RdRp catalytic" evidence="6">
    <location>
        <begin position="326"/>
        <end position="454"/>
    </location>
</feature>
<dbReference type="InterPro" id="IPR007094">
    <property type="entry name" value="RNA-dir_pol_PSvirus"/>
</dbReference>
<reference evidence="8" key="1">
    <citation type="submission" date="2018-06" db="EMBL/GenBank/DDBJ databases">
        <authorList>
            <person name="Liu C."/>
            <person name="Li M."/>
            <person name="Wu B."/>
            <person name="Jiang X."/>
        </authorList>
    </citation>
    <scope>NUCLEOTIDE SEQUENCE [LARGE SCALE GENOMIC DNA]</scope>
</reference>
<dbReference type="InterPro" id="IPR043502">
    <property type="entry name" value="DNA/RNA_pol_sf"/>
</dbReference>
<feature type="compositionally biased region" description="Polar residues" evidence="5">
    <location>
        <begin position="52"/>
        <end position="65"/>
    </location>
</feature>
<keyword evidence="2" id="KW-0808">Transferase</keyword>
<dbReference type="RefSeq" id="YP_009553330.1">
    <property type="nucleotide sequence ID" value="NC_040768.1"/>
</dbReference>
<dbReference type="GO" id="GO:0006351">
    <property type="term" value="P:DNA-templated transcription"/>
    <property type="evidence" value="ECO:0007669"/>
    <property type="project" value="InterPro"/>
</dbReference>
<evidence type="ECO:0000313" key="8">
    <source>
        <dbReference type="Proteomes" id="UP000289222"/>
    </source>
</evidence>
<keyword evidence="8" id="KW-1185">Reference proteome</keyword>
<keyword evidence="4" id="KW-0693">Viral RNA replication</keyword>
<dbReference type="GeneID" id="41704319"/>
<dbReference type="Pfam" id="PF00680">
    <property type="entry name" value="RdRP_1"/>
    <property type="match status" value="1"/>
</dbReference>
<protein>
    <submittedName>
        <fullName evidence="7">RNA-dependent RNA polymerase</fullName>
    </submittedName>
</protein>
<keyword evidence="3" id="KW-0548">Nucleotidyltransferase</keyword>
<feature type="region of interest" description="Disordered" evidence="5">
    <location>
        <begin position="45"/>
        <end position="72"/>
    </location>
</feature>
<organism evidence="7 8">
    <name type="scientific">Trichoderma harzianum bipartite mycovirus 1</name>
    <dbReference type="NCBI Taxonomy" id="2315392"/>
    <lineage>
        <taxon>Viruses</taxon>
        <taxon>Riboviria</taxon>
        <taxon>Orthornavirae</taxon>
        <taxon>Pisuviricota</taxon>
        <taxon>Duplopiviricetes</taxon>
        <taxon>Durnavirales</taxon>
        <taxon>Curvulaviridae</taxon>
        <taxon>Orthocurvulavirus</taxon>
        <taxon>Orthocurvulavirus trichodermae</taxon>
        <taxon>Trichoderma harzianum orthocurvulavirus 1</taxon>
    </lineage>
</organism>
<dbReference type="GO" id="GO:0039694">
    <property type="term" value="P:viral RNA genome replication"/>
    <property type="evidence" value="ECO:0007669"/>
    <property type="project" value="InterPro"/>
</dbReference>
<keyword evidence="1 7" id="KW-0696">RNA-directed RNA polymerase</keyword>
<evidence type="ECO:0000256" key="4">
    <source>
        <dbReference type="ARBA" id="ARBA00022953"/>
    </source>
</evidence>
<name>A0A346THI5_9VIRU</name>
<dbReference type="GO" id="GO:0003723">
    <property type="term" value="F:RNA binding"/>
    <property type="evidence" value="ECO:0007669"/>
    <property type="project" value="InterPro"/>
</dbReference>
<proteinExistence type="predicted"/>